<organism evidence="7 8">
    <name type="scientific">Paraburkholderia podalyriae</name>
    <dbReference type="NCBI Taxonomy" id="1938811"/>
    <lineage>
        <taxon>Bacteria</taxon>
        <taxon>Pseudomonadati</taxon>
        <taxon>Pseudomonadota</taxon>
        <taxon>Betaproteobacteria</taxon>
        <taxon>Burkholderiales</taxon>
        <taxon>Burkholderiaceae</taxon>
        <taxon>Paraburkholderia</taxon>
    </lineage>
</organism>
<evidence type="ECO:0000313" key="7">
    <source>
        <dbReference type="EMBL" id="MBC8751131.1"/>
    </source>
</evidence>
<comment type="catalytic activity">
    <reaction evidence="1">
        <text>ATP + protein L-histidine = ADP + protein N-phospho-L-histidine.</text>
        <dbReference type="EC" id="2.7.13.3"/>
    </reaction>
</comment>
<evidence type="ECO:0000256" key="5">
    <source>
        <dbReference type="ARBA" id="ARBA00023012"/>
    </source>
</evidence>
<dbReference type="Gene3D" id="3.30.565.10">
    <property type="entry name" value="Histidine kinase-like ATPase, C-terminal domain"/>
    <property type="match status" value="1"/>
</dbReference>
<name>A0ABR7PY56_9BURK</name>
<dbReference type="InterPro" id="IPR003594">
    <property type="entry name" value="HATPase_dom"/>
</dbReference>
<dbReference type="InterPro" id="IPR036890">
    <property type="entry name" value="HATPase_C_sf"/>
</dbReference>
<dbReference type="SUPFAM" id="SSF55874">
    <property type="entry name" value="ATPase domain of HSP90 chaperone/DNA topoisomerase II/histidine kinase"/>
    <property type="match status" value="1"/>
</dbReference>
<gene>
    <name evidence="7" type="ORF">F6X42_32575</name>
</gene>
<accession>A0ABR7PY56</accession>
<keyword evidence="5" id="KW-0902">Two-component regulatory system</keyword>
<sequence length="175" mass="18711">MTSRARSNSRVAKADRRHVASLRGIAANLRPPMLDDLGLVPAVEWLADDFTHRYGVKATVHVKVDEGIFSTSAATAIFRIVQEALTNVAKHARASEVLIAISANAAHCTVRIEDNGRGDTAGGERKARSFGLLGLRERARQRGGFVLIDSAPDAGFRIAVHLPLSAIQVSAPDAP</sequence>
<dbReference type="CDD" id="cd16917">
    <property type="entry name" value="HATPase_UhpB-NarQ-NarX-like"/>
    <property type="match status" value="1"/>
</dbReference>
<keyword evidence="8" id="KW-1185">Reference proteome</keyword>
<evidence type="ECO:0000256" key="4">
    <source>
        <dbReference type="ARBA" id="ARBA00022777"/>
    </source>
</evidence>
<keyword evidence="4" id="KW-0418">Kinase</keyword>
<evidence type="ECO:0000256" key="2">
    <source>
        <dbReference type="ARBA" id="ARBA00012438"/>
    </source>
</evidence>
<dbReference type="Proteomes" id="UP000736373">
    <property type="component" value="Unassembled WGS sequence"/>
</dbReference>
<dbReference type="EC" id="2.7.13.3" evidence="2"/>
<keyword evidence="3" id="KW-0808">Transferase</keyword>
<dbReference type="Pfam" id="PF02518">
    <property type="entry name" value="HATPase_c"/>
    <property type="match status" value="1"/>
</dbReference>
<feature type="domain" description="Histidine kinase/HSP90-like ATPase" evidence="6">
    <location>
        <begin position="72"/>
        <end position="166"/>
    </location>
</feature>
<dbReference type="EMBL" id="VZQQ01000046">
    <property type="protein sequence ID" value="MBC8751131.1"/>
    <property type="molecule type" value="Genomic_DNA"/>
</dbReference>
<dbReference type="PANTHER" id="PTHR24421">
    <property type="entry name" value="NITRATE/NITRITE SENSOR PROTEIN NARX-RELATED"/>
    <property type="match status" value="1"/>
</dbReference>
<dbReference type="InterPro" id="IPR050482">
    <property type="entry name" value="Sensor_HK_TwoCompSys"/>
</dbReference>
<evidence type="ECO:0000256" key="3">
    <source>
        <dbReference type="ARBA" id="ARBA00022679"/>
    </source>
</evidence>
<comment type="caution">
    <text evidence="7">The sequence shown here is derived from an EMBL/GenBank/DDBJ whole genome shotgun (WGS) entry which is preliminary data.</text>
</comment>
<proteinExistence type="predicted"/>
<evidence type="ECO:0000313" key="8">
    <source>
        <dbReference type="Proteomes" id="UP000736373"/>
    </source>
</evidence>
<evidence type="ECO:0000259" key="6">
    <source>
        <dbReference type="SMART" id="SM00387"/>
    </source>
</evidence>
<protein>
    <recommendedName>
        <fullName evidence="2">histidine kinase</fullName>
        <ecNumber evidence="2">2.7.13.3</ecNumber>
    </recommendedName>
</protein>
<evidence type="ECO:0000256" key="1">
    <source>
        <dbReference type="ARBA" id="ARBA00000085"/>
    </source>
</evidence>
<dbReference type="PANTHER" id="PTHR24421:SF10">
    <property type="entry name" value="NITRATE_NITRITE SENSOR PROTEIN NARQ"/>
    <property type="match status" value="1"/>
</dbReference>
<reference evidence="7 8" key="1">
    <citation type="submission" date="2019-09" db="EMBL/GenBank/DDBJ databases">
        <title>Paraburkholderia podalyriae sp. nov., A South African Podalyria-associated rhizobium.</title>
        <authorList>
            <person name="Mavima L."/>
            <person name="Beukes C.W."/>
            <person name="Palmer M."/>
            <person name="De Meyer S.E."/>
            <person name="James E.K."/>
            <person name="Maluk M."/>
            <person name="Avontuur J.R."/>
            <person name="Chan W.Y."/>
            <person name="Venter S.N."/>
            <person name="Steenkamp E.T."/>
        </authorList>
    </citation>
    <scope>NUCLEOTIDE SEQUENCE [LARGE SCALE GENOMIC DNA]</scope>
    <source>
        <strain evidence="7 8">WC7.3b</strain>
    </source>
</reference>
<dbReference type="SMART" id="SM00387">
    <property type="entry name" value="HATPase_c"/>
    <property type="match status" value="1"/>
</dbReference>